<sequence length="1027" mass="113189">MTAPTFETALSKPDCDASHAELCTLIATRDSRAPTLPKVAQSYLQAFYDTTQSVVRRRWVGIALAGMMDHSPTVGAHLRQLGEELQQLGDIILSSTDHEETKIVAGIIVRQGLDQGIAYGSFWKSEKVRNSTPNFPDKPDPRWMSKFQTFLDTLGELALTNPVIEPSIIYPISLVASDGFRWRDPSSGLPVAILQAGVLTIVAPDKDLAEVQFVDLPVSHIQCIRSEPSKLHDSQAQQTTYEPWDLTLILEAKPWTYRLNSAQRTATNMSLVFEHSSDATEWKSCIEEHQNMQKVHPNISRSSPMNASFSSLRNPKTQNSLHPGNRSSQVDQSAVEEPMMTGSGPIASPSRPQLPHIASQLSSVNTSLQSQTSSKRGTQSKGKLPSISQATKWKALKRPQAQSDDFDMPSERHEEKESDLSDPTSSTRSSPKKSQRPKTARVRGSVKGIRARRSQTKYKSDDDEDFIPAGLRPKRKSNAKRKSVSDAAIDGNQAKKARIKPSDATRVTAGAPKRQMKPQSPIHPPSSLLLQRHPLIGGLFGSQVPFKKPKLSTRAVETSSTPTKPLTRPEALVRPQTPTTTQRRPHAEALPAIFSSPPVNHVVQDRSDWIRQNAPEAGILSSNSKPVPASPNAESTAISSHADCENVASEKRTGDSQTAKSNPFSQRAEGQKKTSFIRRLTGEESTIPRSNSKTCFPLSLPTRRDDSSNSEVEALIIATQKLSQPMPWQKNRFSPKGARTSNAQHRREAAQSGMSSIRANFGASQIACTSKQICESMGDTNTKNLQMLRGEVTPSTREKNDDMDADINLSSTQNACIEVTRQQEAEPNLCHNDEWPGVKCSESILTATRQVIDDTPAEHPAQGNDMDMEGNTIADDYDGDAQSATKMQASPVNFRSSPPMPGSPSSHSSTSAPSEPASESRLPSSQAEEMEWEESLQPHQRALHDLLVRTSKRVVRHIVENETGVADIAQTFAVDGEHVLKSLLERHDVDYDRVFRDLESKKKRLQGELEYVAKQMAKERRRASAMV</sequence>
<feature type="region of interest" description="Disordered" evidence="1">
    <location>
        <begin position="891"/>
        <end position="937"/>
    </location>
</feature>
<keyword evidence="3" id="KW-1185">Reference proteome</keyword>
<feature type="region of interest" description="Disordered" evidence="1">
    <location>
        <begin position="855"/>
        <end position="878"/>
    </location>
</feature>
<feature type="compositionally biased region" description="Basic residues" evidence="1">
    <location>
        <begin position="472"/>
        <end position="482"/>
    </location>
</feature>
<feature type="compositionally biased region" description="Polar residues" evidence="1">
    <location>
        <begin position="683"/>
        <end position="694"/>
    </location>
</feature>
<dbReference type="AlphaFoldDB" id="A0A6A5K4W1"/>
<evidence type="ECO:0000256" key="1">
    <source>
        <dbReference type="SAM" id="MobiDB-lite"/>
    </source>
</evidence>
<feature type="region of interest" description="Disordered" evidence="1">
    <location>
        <begin position="549"/>
        <end position="599"/>
    </location>
</feature>
<accession>A0A6A5K4W1</accession>
<dbReference type="OrthoDB" id="5374844at2759"/>
<feature type="compositionally biased region" description="Low complexity" evidence="1">
    <location>
        <begin position="903"/>
        <end position="925"/>
    </location>
</feature>
<reference evidence="2" key="1">
    <citation type="submission" date="2020-01" db="EMBL/GenBank/DDBJ databases">
        <authorList>
            <consortium name="DOE Joint Genome Institute"/>
            <person name="Haridas S."/>
            <person name="Albert R."/>
            <person name="Binder M."/>
            <person name="Bloem J."/>
            <person name="Labutti K."/>
            <person name="Salamov A."/>
            <person name="Andreopoulos B."/>
            <person name="Baker S.E."/>
            <person name="Barry K."/>
            <person name="Bills G."/>
            <person name="Bluhm B.H."/>
            <person name="Cannon C."/>
            <person name="Castanera R."/>
            <person name="Culley D.E."/>
            <person name="Daum C."/>
            <person name="Ezra D."/>
            <person name="Gonzalez J.B."/>
            <person name="Henrissat B."/>
            <person name="Kuo A."/>
            <person name="Liang C."/>
            <person name="Lipzen A."/>
            <person name="Lutzoni F."/>
            <person name="Magnuson J."/>
            <person name="Mondo S."/>
            <person name="Nolan M."/>
            <person name="Ohm R."/>
            <person name="Pangilinan J."/>
            <person name="Park H.-J."/>
            <person name="Ramirez L."/>
            <person name="Alfaro M."/>
            <person name="Sun H."/>
            <person name="Tritt A."/>
            <person name="Yoshinaga Y."/>
            <person name="Zwiers L.-H."/>
            <person name="Turgeon B.G."/>
            <person name="Goodwin S.B."/>
            <person name="Spatafora J.W."/>
            <person name="Crous P.W."/>
            <person name="Grigoriev I.V."/>
        </authorList>
    </citation>
    <scope>NUCLEOTIDE SEQUENCE</scope>
    <source>
        <strain evidence="2">P77</strain>
    </source>
</reference>
<name>A0A6A5K4W1_9PLEO</name>
<feature type="compositionally biased region" description="Basic and acidic residues" evidence="1">
    <location>
        <begin position="409"/>
        <end position="419"/>
    </location>
</feature>
<feature type="region of interest" description="Disordered" evidence="1">
    <location>
        <begin position="617"/>
        <end position="707"/>
    </location>
</feature>
<feature type="compositionally biased region" description="Polar residues" evidence="1">
    <location>
        <begin position="555"/>
        <end position="564"/>
    </location>
</feature>
<gene>
    <name evidence="2" type="ORF">BDW02DRAFT_573689</name>
</gene>
<feature type="compositionally biased region" description="Basic residues" evidence="1">
    <location>
        <begin position="430"/>
        <end position="441"/>
    </location>
</feature>
<dbReference type="Proteomes" id="UP000800040">
    <property type="component" value="Unassembled WGS sequence"/>
</dbReference>
<feature type="compositionally biased region" description="Polar residues" evidence="1">
    <location>
        <begin position="299"/>
        <end position="332"/>
    </location>
</feature>
<protein>
    <submittedName>
        <fullName evidence="2">Uncharacterized protein</fullName>
    </submittedName>
</protein>
<organism evidence="2 3">
    <name type="scientific">Decorospora gaudefroyi</name>
    <dbReference type="NCBI Taxonomy" id="184978"/>
    <lineage>
        <taxon>Eukaryota</taxon>
        <taxon>Fungi</taxon>
        <taxon>Dikarya</taxon>
        <taxon>Ascomycota</taxon>
        <taxon>Pezizomycotina</taxon>
        <taxon>Dothideomycetes</taxon>
        <taxon>Pleosporomycetidae</taxon>
        <taxon>Pleosporales</taxon>
        <taxon>Pleosporineae</taxon>
        <taxon>Pleosporaceae</taxon>
        <taxon>Decorospora</taxon>
    </lineage>
</organism>
<feature type="compositionally biased region" description="Polar residues" evidence="1">
    <location>
        <begin position="359"/>
        <end position="391"/>
    </location>
</feature>
<feature type="compositionally biased region" description="Polar residues" evidence="1">
    <location>
        <begin position="655"/>
        <end position="665"/>
    </location>
</feature>
<feature type="compositionally biased region" description="Basic and acidic residues" evidence="1">
    <location>
        <begin position="642"/>
        <end position="654"/>
    </location>
</feature>
<evidence type="ECO:0000313" key="3">
    <source>
        <dbReference type="Proteomes" id="UP000800040"/>
    </source>
</evidence>
<evidence type="ECO:0000313" key="2">
    <source>
        <dbReference type="EMBL" id="KAF1829767.1"/>
    </source>
</evidence>
<proteinExistence type="predicted"/>
<dbReference type="EMBL" id="ML975426">
    <property type="protein sequence ID" value="KAF1829767.1"/>
    <property type="molecule type" value="Genomic_DNA"/>
</dbReference>
<feature type="region of interest" description="Disordered" evidence="1">
    <location>
        <begin position="296"/>
        <end position="529"/>
    </location>
</feature>